<name>A0A0C3CIS8_HEBCY</name>
<dbReference type="OrthoDB" id="3003911at2759"/>
<sequence length="81" mass="8542">EEVDITYRSPVPGNTTFPDSVHDGPPPPASATKKGFPKVSTRGHRHTASIASLIRGEDRGPEDGWSPVATSFAFPQGGTGR</sequence>
<reference evidence="2 3" key="1">
    <citation type="submission" date="2014-04" db="EMBL/GenBank/DDBJ databases">
        <authorList>
            <consortium name="DOE Joint Genome Institute"/>
            <person name="Kuo A."/>
            <person name="Gay G."/>
            <person name="Dore J."/>
            <person name="Kohler A."/>
            <person name="Nagy L.G."/>
            <person name="Floudas D."/>
            <person name="Copeland A."/>
            <person name="Barry K.W."/>
            <person name="Cichocki N."/>
            <person name="Veneault-Fourrey C."/>
            <person name="LaButti K."/>
            <person name="Lindquist E.A."/>
            <person name="Lipzen A."/>
            <person name="Lundell T."/>
            <person name="Morin E."/>
            <person name="Murat C."/>
            <person name="Sun H."/>
            <person name="Tunlid A."/>
            <person name="Henrissat B."/>
            <person name="Grigoriev I.V."/>
            <person name="Hibbett D.S."/>
            <person name="Martin F."/>
            <person name="Nordberg H.P."/>
            <person name="Cantor M.N."/>
            <person name="Hua S.X."/>
        </authorList>
    </citation>
    <scope>NUCLEOTIDE SEQUENCE [LARGE SCALE GENOMIC DNA]</scope>
    <source>
        <strain evidence="3">h7</strain>
    </source>
</reference>
<protein>
    <submittedName>
        <fullName evidence="2">Uncharacterized protein</fullName>
    </submittedName>
</protein>
<feature type="non-terminal residue" evidence="2">
    <location>
        <position position="1"/>
    </location>
</feature>
<dbReference type="HOGENOM" id="CLU_196208_0_0_1"/>
<gene>
    <name evidence="2" type="ORF">M413DRAFT_52224</name>
</gene>
<feature type="region of interest" description="Disordered" evidence="1">
    <location>
        <begin position="1"/>
        <end position="81"/>
    </location>
</feature>
<proteinExistence type="predicted"/>
<organism evidence="2 3">
    <name type="scientific">Hebeloma cylindrosporum</name>
    <dbReference type="NCBI Taxonomy" id="76867"/>
    <lineage>
        <taxon>Eukaryota</taxon>
        <taxon>Fungi</taxon>
        <taxon>Dikarya</taxon>
        <taxon>Basidiomycota</taxon>
        <taxon>Agaricomycotina</taxon>
        <taxon>Agaricomycetes</taxon>
        <taxon>Agaricomycetidae</taxon>
        <taxon>Agaricales</taxon>
        <taxon>Agaricineae</taxon>
        <taxon>Hymenogastraceae</taxon>
        <taxon>Hebeloma</taxon>
    </lineage>
</organism>
<reference evidence="3" key="2">
    <citation type="submission" date="2015-01" db="EMBL/GenBank/DDBJ databases">
        <title>Evolutionary Origins and Diversification of the Mycorrhizal Mutualists.</title>
        <authorList>
            <consortium name="DOE Joint Genome Institute"/>
            <consortium name="Mycorrhizal Genomics Consortium"/>
            <person name="Kohler A."/>
            <person name="Kuo A."/>
            <person name="Nagy L.G."/>
            <person name="Floudas D."/>
            <person name="Copeland A."/>
            <person name="Barry K.W."/>
            <person name="Cichocki N."/>
            <person name="Veneault-Fourrey C."/>
            <person name="LaButti K."/>
            <person name="Lindquist E.A."/>
            <person name="Lipzen A."/>
            <person name="Lundell T."/>
            <person name="Morin E."/>
            <person name="Murat C."/>
            <person name="Riley R."/>
            <person name="Ohm R."/>
            <person name="Sun H."/>
            <person name="Tunlid A."/>
            <person name="Henrissat B."/>
            <person name="Grigoriev I.V."/>
            <person name="Hibbett D.S."/>
            <person name="Martin F."/>
        </authorList>
    </citation>
    <scope>NUCLEOTIDE SEQUENCE [LARGE SCALE GENOMIC DNA]</scope>
    <source>
        <strain evidence="3">h7</strain>
    </source>
</reference>
<evidence type="ECO:0000313" key="3">
    <source>
        <dbReference type="Proteomes" id="UP000053424"/>
    </source>
</evidence>
<dbReference type="AlphaFoldDB" id="A0A0C3CIS8"/>
<evidence type="ECO:0000313" key="2">
    <source>
        <dbReference type="EMBL" id="KIM44079.1"/>
    </source>
</evidence>
<accession>A0A0C3CIS8</accession>
<evidence type="ECO:0000256" key="1">
    <source>
        <dbReference type="SAM" id="MobiDB-lite"/>
    </source>
</evidence>
<dbReference type="EMBL" id="KN831774">
    <property type="protein sequence ID" value="KIM44079.1"/>
    <property type="molecule type" value="Genomic_DNA"/>
</dbReference>
<feature type="non-terminal residue" evidence="2">
    <location>
        <position position="81"/>
    </location>
</feature>
<keyword evidence="3" id="KW-1185">Reference proteome</keyword>
<dbReference type="Proteomes" id="UP000053424">
    <property type="component" value="Unassembled WGS sequence"/>
</dbReference>